<accession>A0ABU9VIA4</accession>
<gene>
    <name evidence="3" type="ORF">MKY91_10825</name>
</gene>
<dbReference type="InterPro" id="IPR001296">
    <property type="entry name" value="Glyco_trans_1"/>
</dbReference>
<dbReference type="PANTHER" id="PTHR45947:SF3">
    <property type="entry name" value="SULFOQUINOVOSYL TRANSFERASE SQD2"/>
    <property type="match status" value="1"/>
</dbReference>
<protein>
    <submittedName>
        <fullName evidence="3">Glycosyltransferase family 4 protein</fullName>
    </submittedName>
</protein>
<sequence length="403" mass="45977">MRIALFTDTYHPQINGVATSIMVLEKYLHQRGHDVYVFTSSDSHADLTEENGKVFRFPSLGALFVPERRLAVAGLSRASHLIEDLEIDLIHTHTEFSMGVMGKMLAKKYHLPCIHTYHTMYKDYLHYIAKGKLIPPSLVGILSRLYCKKTYAVIAPTEKVKKQLEQYNIRGSIRTIPTGIDFATFKRDFKQIETIYQIKEKLQLQSTDTILLSVGRIAQEKNMRVLIESLPTLLLEHPSVKLVMVGDGPEKKELMQLTKKLGLTESVRFTGAIPWSDIPAYYQMADLFLSASTSETQGLTYIEAMASGLPVVAKQDPSIAELLIDKRTGFLFQEDLELAETLSNILNRPEQFRSIKQQAKRHIERLSADHFANQMEQLYEEAIYSYVTSHHSIRTLNKKERLS</sequence>
<name>A0ABU9VIA4_9BACI</name>
<dbReference type="RefSeq" id="WP_343130532.1">
    <property type="nucleotide sequence ID" value="NZ_JBCITK010000001.1"/>
</dbReference>
<dbReference type="InterPro" id="IPR028098">
    <property type="entry name" value="Glyco_trans_4-like_N"/>
</dbReference>
<reference evidence="3 4" key="1">
    <citation type="submission" date="2024-03" db="EMBL/GenBank/DDBJ databases">
        <title>Bacilli Hybrid Assemblies.</title>
        <authorList>
            <person name="Kovac J."/>
        </authorList>
    </citation>
    <scope>NUCLEOTIDE SEQUENCE [LARGE SCALE GENOMIC DNA]</scope>
    <source>
        <strain evidence="3 4">FSL R7-0666</strain>
    </source>
</reference>
<dbReference type="InterPro" id="IPR050194">
    <property type="entry name" value="Glycosyltransferase_grp1"/>
</dbReference>
<comment type="caution">
    <text evidence="3">The sequence shown here is derived from an EMBL/GenBank/DDBJ whole genome shotgun (WGS) entry which is preliminary data.</text>
</comment>
<dbReference type="PANTHER" id="PTHR45947">
    <property type="entry name" value="SULFOQUINOVOSYL TRANSFERASE SQD2"/>
    <property type="match status" value="1"/>
</dbReference>
<dbReference type="EMBL" id="JBCITK010000001">
    <property type="protein sequence ID" value="MEN0643639.1"/>
    <property type="molecule type" value="Genomic_DNA"/>
</dbReference>
<evidence type="ECO:0000313" key="3">
    <source>
        <dbReference type="EMBL" id="MEN0643639.1"/>
    </source>
</evidence>
<feature type="domain" description="Glycosyltransferase subfamily 4-like N-terminal" evidence="2">
    <location>
        <begin position="14"/>
        <end position="182"/>
    </location>
</feature>
<dbReference type="Pfam" id="PF00534">
    <property type="entry name" value="Glycos_transf_1"/>
    <property type="match status" value="1"/>
</dbReference>
<feature type="domain" description="Glycosyl transferase family 1" evidence="1">
    <location>
        <begin position="198"/>
        <end position="361"/>
    </location>
</feature>
<evidence type="ECO:0000259" key="1">
    <source>
        <dbReference type="Pfam" id="PF00534"/>
    </source>
</evidence>
<organism evidence="3 4">
    <name type="scientific">Alkalicoccobacillus gibsonii</name>
    <dbReference type="NCBI Taxonomy" id="79881"/>
    <lineage>
        <taxon>Bacteria</taxon>
        <taxon>Bacillati</taxon>
        <taxon>Bacillota</taxon>
        <taxon>Bacilli</taxon>
        <taxon>Bacillales</taxon>
        <taxon>Bacillaceae</taxon>
        <taxon>Alkalicoccobacillus</taxon>
    </lineage>
</organism>
<keyword evidence="4" id="KW-1185">Reference proteome</keyword>
<dbReference type="Gene3D" id="3.40.50.2000">
    <property type="entry name" value="Glycogen Phosphorylase B"/>
    <property type="match status" value="2"/>
</dbReference>
<evidence type="ECO:0000259" key="2">
    <source>
        <dbReference type="Pfam" id="PF13439"/>
    </source>
</evidence>
<dbReference type="SUPFAM" id="SSF53756">
    <property type="entry name" value="UDP-Glycosyltransferase/glycogen phosphorylase"/>
    <property type="match status" value="1"/>
</dbReference>
<dbReference type="Pfam" id="PF13439">
    <property type="entry name" value="Glyco_transf_4"/>
    <property type="match status" value="1"/>
</dbReference>
<proteinExistence type="predicted"/>
<dbReference type="Proteomes" id="UP001418796">
    <property type="component" value="Unassembled WGS sequence"/>
</dbReference>
<evidence type="ECO:0000313" key="4">
    <source>
        <dbReference type="Proteomes" id="UP001418796"/>
    </source>
</evidence>
<dbReference type="CDD" id="cd03817">
    <property type="entry name" value="GT4_UGDG-like"/>
    <property type="match status" value="1"/>
</dbReference>